<evidence type="ECO:0000313" key="5">
    <source>
        <dbReference type="Proteomes" id="UP000501690"/>
    </source>
</evidence>
<dbReference type="Gene3D" id="1.10.8.10">
    <property type="entry name" value="DNA helicase RuvA subunit, C-terminal domain"/>
    <property type="match status" value="1"/>
</dbReference>
<evidence type="ECO:0000256" key="3">
    <source>
        <dbReference type="ARBA" id="ARBA00022917"/>
    </source>
</evidence>
<keyword evidence="2 4" id="KW-0251">Elongation factor</keyword>
<dbReference type="FunFam" id="1.10.8.10:FF:000001">
    <property type="entry name" value="Elongation factor Ts"/>
    <property type="match status" value="1"/>
</dbReference>
<dbReference type="Proteomes" id="UP000501690">
    <property type="component" value="Linkage Group LG9"/>
</dbReference>
<dbReference type="GO" id="GO:0005739">
    <property type="term" value="C:mitochondrion"/>
    <property type="evidence" value="ECO:0007669"/>
    <property type="project" value="GOC"/>
</dbReference>
<dbReference type="InterPro" id="IPR009060">
    <property type="entry name" value="UBA-like_sf"/>
</dbReference>
<dbReference type="EMBL" id="CP039353">
    <property type="protein sequence ID" value="QCE07401.1"/>
    <property type="molecule type" value="Genomic_DNA"/>
</dbReference>
<sequence length="171" mass="19237">MAFYGAAKRVCVFISRNRSYSSSASSENVNRIKQLRERTSAPIKDVKAALVDSNWDIDAAQKELRKKGKSFGFQKILSNRLRRFARPRPNPAKVALIELNCEIDFVARNTFSDTWFVSSYSSYFNYQSFSHISSLTLFFNLQALCLAKQALSLDSSSSSASHVGSQSLDVR</sequence>
<dbReference type="GO" id="GO:0003746">
    <property type="term" value="F:translation elongation factor activity"/>
    <property type="evidence" value="ECO:0007669"/>
    <property type="project" value="UniProtKB-KW"/>
</dbReference>
<accession>A0A4D6N3H1</accession>
<dbReference type="PANTHER" id="PTHR11741:SF0">
    <property type="entry name" value="ELONGATION FACTOR TS, MITOCHONDRIAL"/>
    <property type="match status" value="1"/>
</dbReference>
<dbReference type="InterPro" id="IPR001816">
    <property type="entry name" value="Transl_elong_EFTs/EF1B"/>
</dbReference>
<dbReference type="CDD" id="cd14275">
    <property type="entry name" value="UBA_EF-Ts"/>
    <property type="match status" value="1"/>
</dbReference>
<comment type="similarity">
    <text evidence="1">Belongs to the EF-Ts family.</text>
</comment>
<proteinExistence type="inferred from homology"/>
<dbReference type="PANTHER" id="PTHR11741">
    <property type="entry name" value="ELONGATION FACTOR TS"/>
    <property type="match status" value="1"/>
</dbReference>
<protein>
    <submittedName>
        <fullName evidence="4">Elongation factor Ts</fullName>
    </submittedName>
</protein>
<evidence type="ECO:0000256" key="2">
    <source>
        <dbReference type="ARBA" id="ARBA00022768"/>
    </source>
</evidence>
<gene>
    <name evidence="4" type="ORF">DEO72_LG9g2420</name>
</gene>
<evidence type="ECO:0000313" key="4">
    <source>
        <dbReference type="EMBL" id="QCE07401.1"/>
    </source>
</evidence>
<name>A0A4D6N3H1_VIGUN</name>
<keyword evidence="5" id="KW-1185">Reference proteome</keyword>
<dbReference type="SUPFAM" id="SSF46934">
    <property type="entry name" value="UBA-like"/>
    <property type="match status" value="1"/>
</dbReference>
<dbReference type="GO" id="GO:0070125">
    <property type="term" value="P:mitochondrial translational elongation"/>
    <property type="evidence" value="ECO:0007669"/>
    <property type="project" value="TreeGrafter"/>
</dbReference>
<keyword evidence="3" id="KW-0648">Protein biosynthesis</keyword>
<organism evidence="4 5">
    <name type="scientific">Vigna unguiculata</name>
    <name type="common">Cowpea</name>
    <dbReference type="NCBI Taxonomy" id="3917"/>
    <lineage>
        <taxon>Eukaryota</taxon>
        <taxon>Viridiplantae</taxon>
        <taxon>Streptophyta</taxon>
        <taxon>Embryophyta</taxon>
        <taxon>Tracheophyta</taxon>
        <taxon>Spermatophyta</taxon>
        <taxon>Magnoliopsida</taxon>
        <taxon>eudicotyledons</taxon>
        <taxon>Gunneridae</taxon>
        <taxon>Pentapetalae</taxon>
        <taxon>rosids</taxon>
        <taxon>fabids</taxon>
        <taxon>Fabales</taxon>
        <taxon>Fabaceae</taxon>
        <taxon>Papilionoideae</taxon>
        <taxon>50 kb inversion clade</taxon>
        <taxon>NPAAA clade</taxon>
        <taxon>indigoferoid/millettioid clade</taxon>
        <taxon>Phaseoleae</taxon>
        <taxon>Vigna</taxon>
    </lineage>
</organism>
<reference evidence="4 5" key="1">
    <citation type="submission" date="2019-04" db="EMBL/GenBank/DDBJ databases">
        <title>An improved genome assembly and genetic linkage map for asparagus bean, Vigna unguiculata ssp. sesquipedialis.</title>
        <authorList>
            <person name="Xia Q."/>
            <person name="Zhang R."/>
            <person name="Dong Y."/>
        </authorList>
    </citation>
    <scope>NUCLEOTIDE SEQUENCE [LARGE SCALE GENOMIC DNA]</scope>
    <source>
        <tissue evidence="4">Leaf</tissue>
    </source>
</reference>
<evidence type="ECO:0000256" key="1">
    <source>
        <dbReference type="ARBA" id="ARBA00005532"/>
    </source>
</evidence>
<dbReference type="AlphaFoldDB" id="A0A4D6N3H1"/>